<feature type="non-terminal residue" evidence="1">
    <location>
        <position position="1"/>
    </location>
</feature>
<name>X1KQ35_9ZZZZ</name>
<sequence>ELIKQYDPEIGEFYLAINPTLIPELYYSNSFSLKGQLVRLRLYRSVSVPKIIALPDNKIFCLFSFQEYGSCWIMDSNGKEYNAEKINKDNLDEICFAKVQIDTIVERLAKEVRVPQLGLGLYPDSTIGIGIYWKKNLYLVKYDLNGKIIQKGKGLGKLVKVSEINKDRTLPFITQTRVSGRRGAALDKTILYWGFDDLANFFLQIY</sequence>
<gene>
    <name evidence="1" type="ORF">S06H3_03454</name>
</gene>
<accession>X1KQ35</accession>
<reference evidence="1" key="1">
    <citation type="journal article" date="2014" name="Front. Microbiol.">
        <title>High frequency of phylogenetically diverse reductive dehalogenase-homologous genes in deep subseafloor sedimentary metagenomes.</title>
        <authorList>
            <person name="Kawai M."/>
            <person name="Futagami T."/>
            <person name="Toyoda A."/>
            <person name="Takaki Y."/>
            <person name="Nishi S."/>
            <person name="Hori S."/>
            <person name="Arai W."/>
            <person name="Tsubouchi T."/>
            <person name="Morono Y."/>
            <person name="Uchiyama I."/>
            <person name="Ito T."/>
            <person name="Fujiyama A."/>
            <person name="Inagaki F."/>
            <person name="Takami H."/>
        </authorList>
    </citation>
    <scope>NUCLEOTIDE SEQUENCE</scope>
    <source>
        <strain evidence="1">Expedition CK06-06</strain>
    </source>
</reference>
<dbReference type="AlphaFoldDB" id="X1KQ35"/>
<organism evidence="1">
    <name type="scientific">marine sediment metagenome</name>
    <dbReference type="NCBI Taxonomy" id="412755"/>
    <lineage>
        <taxon>unclassified sequences</taxon>
        <taxon>metagenomes</taxon>
        <taxon>ecological metagenomes</taxon>
    </lineage>
</organism>
<comment type="caution">
    <text evidence="1">The sequence shown here is derived from an EMBL/GenBank/DDBJ whole genome shotgun (WGS) entry which is preliminary data.</text>
</comment>
<evidence type="ECO:0000313" key="1">
    <source>
        <dbReference type="EMBL" id="GAH92274.1"/>
    </source>
</evidence>
<protein>
    <submittedName>
        <fullName evidence="1">Uncharacterized protein</fullName>
    </submittedName>
</protein>
<dbReference type="EMBL" id="BARV01001125">
    <property type="protein sequence ID" value="GAH92274.1"/>
    <property type="molecule type" value="Genomic_DNA"/>
</dbReference>
<proteinExistence type="predicted"/>